<proteinExistence type="predicted"/>
<feature type="non-terminal residue" evidence="1">
    <location>
        <position position="1"/>
    </location>
</feature>
<comment type="caution">
    <text evidence="1">The sequence shown here is derived from an EMBL/GenBank/DDBJ whole genome shotgun (WGS) entry which is preliminary data.</text>
</comment>
<dbReference type="Proteomes" id="UP000789525">
    <property type="component" value="Unassembled WGS sequence"/>
</dbReference>
<gene>
    <name evidence="1" type="ORF">ACOLOM_LOCUS3207</name>
</gene>
<evidence type="ECO:0000313" key="1">
    <source>
        <dbReference type="EMBL" id="CAG8510752.1"/>
    </source>
</evidence>
<protein>
    <submittedName>
        <fullName evidence="1">16102_t:CDS:1</fullName>
    </submittedName>
</protein>
<dbReference type="EMBL" id="CAJVPT010004670">
    <property type="protein sequence ID" value="CAG8510752.1"/>
    <property type="molecule type" value="Genomic_DNA"/>
</dbReference>
<organism evidence="1 2">
    <name type="scientific">Acaulospora colombiana</name>
    <dbReference type="NCBI Taxonomy" id="27376"/>
    <lineage>
        <taxon>Eukaryota</taxon>
        <taxon>Fungi</taxon>
        <taxon>Fungi incertae sedis</taxon>
        <taxon>Mucoromycota</taxon>
        <taxon>Glomeromycotina</taxon>
        <taxon>Glomeromycetes</taxon>
        <taxon>Diversisporales</taxon>
        <taxon>Acaulosporaceae</taxon>
        <taxon>Acaulospora</taxon>
    </lineage>
</organism>
<name>A0ACA9L4R2_9GLOM</name>
<evidence type="ECO:0000313" key="2">
    <source>
        <dbReference type="Proteomes" id="UP000789525"/>
    </source>
</evidence>
<accession>A0ACA9L4R2</accession>
<reference evidence="1" key="1">
    <citation type="submission" date="2021-06" db="EMBL/GenBank/DDBJ databases">
        <authorList>
            <person name="Kallberg Y."/>
            <person name="Tangrot J."/>
            <person name="Rosling A."/>
        </authorList>
    </citation>
    <scope>NUCLEOTIDE SEQUENCE</scope>
    <source>
        <strain evidence="1">CL356</strain>
    </source>
</reference>
<sequence length="499" mass="56246">ITHLDSVHKLVVPLSIKWADLEEQDGDLITLNSDLEFEQVLCAGARVKFLLTLPQDAVDQPDNDWDVSSTSSFDTISEEPVLVQQENEREEEEAIYFDDMDIEEGSHKLSVRAKHKRKEEEIESEIPSSRSVEVDIFHDSINSLHSSSQVQQQERSEEHDQEVRHIKIIETSYASANEHQPNIQEQSDQPDERSHSTVEGLSTKFEKVIQQCCKVLGDNPEMLEKVDSIMDHVLENTPMYIEFVLNILNSAKDKNRDIGTSSSNEDSSAQDHIDNSPNMPEVDLSAEAFLLNGSTREEIWHEAIIDALGEKAGDYLKLESKQLVGILLMIFVKKAHMPYIKEVRNDCAGVGLMGMMGNKGGTAIRFQFHDSYLCFVNCHLAADPNGLERRNQDYMDICRRMTFPINMSEGYSSLYGWVGDYIAPSAKYAAAAVVGMGGMAQGLCYPYSTMRDLNYRVDALPEYKVRELVDDNELELLLNFDQVHSSSHLIVQSETAGSV</sequence>
<keyword evidence="2" id="KW-1185">Reference proteome</keyword>